<organism evidence="3 4">
    <name type="scientific">Rhodonia placenta</name>
    <dbReference type="NCBI Taxonomy" id="104341"/>
    <lineage>
        <taxon>Eukaryota</taxon>
        <taxon>Fungi</taxon>
        <taxon>Dikarya</taxon>
        <taxon>Basidiomycota</taxon>
        <taxon>Agaricomycotina</taxon>
        <taxon>Agaricomycetes</taxon>
        <taxon>Polyporales</taxon>
        <taxon>Adustoporiaceae</taxon>
        <taxon>Rhodonia</taxon>
    </lineage>
</organism>
<feature type="compositionally biased region" description="Basic and acidic residues" evidence="1">
    <location>
        <begin position="175"/>
        <end position="187"/>
    </location>
</feature>
<evidence type="ECO:0000256" key="1">
    <source>
        <dbReference type="SAM" id="MobiDB-lite"/>
    </source>
</evidence>
<evidence type="ECO:0000313" key="4">
    <source>
        <dbReference type="Proteomes" id="UP000639403"/>
    </source>
</evidence>
<sequence>MIKRTGPEQGQVVGILIDWDLCKHEKDIEQGVTQASRSGTWQFMSALLLVYPKKVHRLSDDLESFVHLLHWLILKWQPHNLSWSKLDVQKVASRYYDDFMPSADGPDRGGKDKYAGILHGQLPFSECANPNLQRLAKEASDICRDHYQAIEDERLELHSRYTVAPPSEGIATVPGDRRKSLSDTRPEKQLRNVRRLRSQLQPEVCSAKTLSLHDYLFNAFAQALQTDIEHWPAADRYAKSQFKTSTNGTLRSNASTIQSQSGFKRRSRESDVDDSQMKSAKRRRNEGSHEEAAASGTVSTLESITEEYSEMT</sequence>
<protein>
    <recommendedName>
        <fullName evidence="2">Fungal-type protein kinase domain-containing protein</fullName>
    </recommendedName>
</protein>
<dbReference type="Proteomes" id="UP000639403">
    <property type="component" value="Unassembled WGS sequence"/>
</dbReference>
<dbReference type="InterPro" id="IPR040976">
    <property type="entry name" value="Pkinase_fungal"/>
</dbReference>
<comment type="caution">
    <text evidence="3">The sequence shown here is derived from an EMBL/GenBank/DDBJ whole genome shotgun (WGS) entry which is preliminary data.</text>
</comment>
<dbReference type="AlphaFoldDB" id="A0A8H7U1U9"/>
<name>A0A8H7U1U9_9APHY</name>
<feature type="region of interest" description="Disordered" evidence="1">
    <location>
        <begin position="166"/>
        <end position="187"/>
    </location>
</feature>
<dbReference type="Pfam" id="PF17667">
    <property type="entry name" value="Pkinase_fungal"/>
    <property type="match status" value="1"/>
</dbReference>
<reference evidence="3" key="1">
    <citation type="submission" date="2020-11" db="EMBL/GenBank/DDBJ databases">
        <authorList>
            <person name="Koelle M."/>
            <person name="Horta M.A.C."/>
            <person name="Nowrousian M."/>
            <person name="Ohm R.A."/>
            <person name="Benz P."/>
            <person name="Pilgard A."/>
        </authorList>
    </citation>
    <scope>NUCLEOTIDE SEQUENCE</scope>
    <source>
        <strain evidence="3">FPRL280</strain>
    </source>
</reference>
<feature type="domain" description="Fungal-type protein kinase" evidence="2">
    <location>
        <begin position="5"/>
        <end position="72"/>
    </location>
</feature>
<evidence type="ECO:0000259" key="2">
    <source>
        <dbReference type="Pfam" id="PF17667"/>
    </source>
</evidence>
<feature type="compositionally biased region" description="Polar residues" evidence="1">
    <location>
        <begin position="245"/>
        <end position="262"/>
    </location>
</feature>
<proteinExistence type="predicted"/>
<reference evidence="3" key="2">
    <citation type="journal article" name="Front. Microbiol.">
        <title>Degradative Capacity of Two Strains of Rhodonia placenta: From Phenotype to Genotype.</title>
        <authorList>
            <person name="Kolle M."/>
            <person name="Horta M.A.C."/>
            <person name="Nowrousian M."/>
            <person name="Ohm R.A."/>
            <person name="Benz J.P."/>
            <person name="Pilgard A."/>
        </authorList>
    </citation>
    <scope>NUCLEOTIDE SEQUENCE</scope>
    <source>
        <strain evidence="3">FPRL280</strain>
    </source>
</reference>
<evidence type="ECO:0000313" key="3">
    <source>
        <dbReference type="EMBL" id="KAF9814274.1"/>
    </source>
</evidence>
<gene>
    <name evidence="3" type="ORF">IEO21_05213</name>
</gene>
<accession>A0A8H7U1U9</accession>
<dbReference type="EMBL" id="JADOXO010000090">
    <property type="protein sequence ID" value="KAF9814274.1"/>
    <property type="molecule type" value="Genomic_DNA"/>
</dbReference>
<feature type="region of interest" description="Disordered" evidence="1">
    <location>
        <begin position="245"/>
        <end position="312"/>
    </location>
</feature>